<evidence type="ECO:0008006" key="3">
    <source>
        <dbReference type="Google" id="ProtNLM"/>
    </source>
</evidence>
<organism evidence="1 2">
    <name type="scientific">Caenorhabditis japonica</name>
    <dbReference type="NCBI Taxonomy" id="281687"/>
    <lineage>
        <taxon>Eukaryota</taxon>
        <taxon>Metazoa</taxon>
        <taxon>Ecdysozoa</taxon>
        <taxon>Nematoda</taxon>
        <taxon>Chromadorea</taxon>
        <taxon>Rhabditida</taxon>
        <taxon>Rhabditina</taxon>
        <taxon>Rhabditomorpha</taxon>
        <taxon>Rhabditoidea</taxon>
        <taxon>Rhabditidae</taxon>
        <taxon>Peloderinae</taxon>
        <taxon>Caenorhabditis</taxon>
    </lineage>
</organism>
<dbReference type="EnsemblMetazoa" id="CJA10199a.1">
    <property type="protein sequence ID" value="CJA10199a.1"/>
    <property type="gene ID" value="WBGene00129403"/>
</dbReference>
<evidence type="ECO:0000313" key="2">
    <source>
        <dbReference type="Proteomes" id="UP000005237"/>
    </source>
</evidence>
<protein>
    <recommendedName>
        <fullName evidence="3">F-box domain-containing protein</fullName>
    </recommendedName>
</protein>
<accession>A0A8R1HVY1</accession>
<dbReference type="AlphaFoldDB" id="A0A8R1HVY1"/>
<dbReference type="Proteomes" id="UP000005237">
    <property type="component" value="Unassembled WGS sequence"/>
</dbReference>
<sequence>MCVLKCENLIIRMLGKSRLALWLSTAIPRMKTLKISDWGIDENICKSPQVQKTRDCLHLSTNVMISDEQLEMIQAPSILLCSNNTVTERGATKSFKKFVKNCQQGDRFELKFHKNSTFDHKSLFDKEWDIVEKTEEDDVDEGYNRYHILAGFFNFHGISEISLVVVYDFAKNESMTIKAQQ</sequence>
<name>A0A8R1HVY1_CAEJA</name>
<evidence type="ECO:0000313" key="1">
    <source>
        <dbReference type="EnsemblMetazoa" id="CJA10199a.1"/>
    </source>
</evidence>
<keyword evidence="2" id="KW-1185">Reference proteome</keyword>
<reference evidence="1" key="2">
    <citation type="submission" date="2022-06" db="UniProtKB">
        <authorList>
            <consortium name="EnsemblMetazoa"/>
        </authorList>
    </citation>
    <scope>IDENTIFICATION</scope>
    <source>
        <strain evidence="1">DF5081</strain>
    </source>
</reference>
<reference evidence="2" key="1">
    <citation type="submission" date="2010-08" db="EMBL/GenBank/DDBJ databases">
        <authorList>
            <consortium name="Caenorhabditis japonica Sequencing Consortium"/>
            <person name="Wilson R.K."/>
        </authorList>
    </citation>
    <scope>NUCLEOTIDE SEQUENCE [LARGE SCALE GENOMIC DNA]</scope>
    <source>
        <strain evidence="2">DF5081</strain>
    </source>
</reference>
<proteinExistence type="predicted"/>